<dbReference type="EMBL" id="AAXF02000048">
    <property type="protein sequence ID" value="EDO11817.1"/>
    <property type="molecule type" value="Genomic_DNA"/>
</dbReference>
<gene>
    <name evidence="1" type="ORF">BACOVA_02311</name>
</gene>
<dbReference type="Proteomes" id="UP000005475">
    <property type="component" value="Unassembled WGS sequence"/>
</dbReference>
<protein>
    <submittedName>
        <fullName evidence="1">Uncharacterized protein</fullName>
    </submittedName>
</protein>
<comment type="caution">
    <text evidence="1">The sequence shown here is derived from an EMBL/GenBank/DDBJ whole genome shotgun (WGS) entry which is preliminary data.</text>
</comment>
<accession>A0AAN3A894</accession>
<reference evidence="1 2" key="1">
    <citation type="submission" date="2007-03" db="EMBL/GenBank/DDBJ databases">
        <authorList>
            <person name="Fulton L."/>
            <person name="Clifton S."/>
            <person name="Fulton B."/>
            <person name="Xu J."/>
            <person name="Minx P."/>
            <person name="Pepin K.H."/>
            <person name="Johnson M."/>
            <person name="Thiruvilangam P."/>
            <person name="Bhonagiri V."/>
            <person name="Nash W.E."/>
            <person name="Mardis E.R."/>
            <person name="Wilson R.K."/>
        </authorList>
    </citation>
    <scope>NUCLEOTIDE SEQUENCE [LARGE SCALE GENOMIC DNA]</scope>
    <source>
        <strain evidence="2">ATCC 8483 / DSM 1896 / JCM 5824 / BCRC 10623 / CCUG 4943 / NCTC 11153</strain>
    </source>
</reference>
<organism evidence="1 2">
    <name type="scientific">Bacteroides ovatus (strain ATCC 8483 / DSM 1896 / JCM 5824 / BCRC 10623 / CCUG 4943 / NCTC 11153)</name>
    <dbReference type="NCBI Taxonomy" id="411476"/>
    <lineage>
        <taxon>Bacteria</taxon>
        <taxon>Pseudomonadati</taxon>
        <taxon>Bacteroidota</taxon>
        <taxon>Bacteroidia</taxon>
        <taxon>Bacteroidales</taxon>
        <taxon>Bacteroidaceae</taxon>
        <taxon>Bacteroides</taxon>
    </lineage>
</organism>
<reference evidence="2" key="2">
    <citation type="submission" date="2007-04" db="EMBL/GenBank/DDBJ databases">
        <title>Draft genome sequence of Bacteroides ovatus (ATCC 8483).</title>
        <authorList>
            <person name="Sudarsanam P."/>
            <person name="Ley R."/>
            <person name="Guruge J."/>
            <person name="Turnbaugh P.J."/>
            <person name="Mahowald M."/>
            <person name="Liep D."/>
            <person name="Gordon J."/>
        </authorList>
    </citation>
    <scope>NUCLEOTIDE SEQUENCE [LARGE SCALE GENOMIC DNA]</scope>
    <source>
        <strain evidence="2">ATCC 8483 / DSM 1896 / JCM 5824 / BCRC 10623 / CCUG 4943 / NCTC 11153</strain>
    </source>
</reference>
<name>A0AAN3A894_BACO1</name>
<evidence type="ECO:0000313" key="2">
    <source>
        <dbReference type="Proteomes" id="UP000005475"/>
    </source>
</evidence>
<dbReference type="AlphaFoldDB" id="A0AAN3A894"/>
<sequence length="47" mass="5430">MNVPAFSSDKIDFVTCMFESKSICLQIYDKSFILQMKFVKNTTITCI</sequence>
<proteinExistence type="predicted"/>
<evidence type="ECO:0000313" key="1">
    <source>
        <dbReference type="EMBL" id="EDO11817.1"/>
    </source>
</evidence>